<reference evidence="1" key="1">
    <citation type="submission" date="2018-11" db="EMBL/GenBank/DDBJ databases">
        <title>The sequence and de novo assembly of Larimichthys crocea genome using PacBio and Hi-C technologies.</title>
        <authorList>
            <person name="Xu P."/>
            <person name="Chen B."/>
            <person name="Zhou Z."/>
            <person name="Ke Q."/>
            <person name="Wu Y."/>
            <person name="Bai H."/>
            <person name="Pu F."/>
        </authorList>
    </citation>
    <scope>NUCLEOTIDE SEQUENCE</scope>
    <source>
        <tissue evidence="1">Muscle</tissue>
    </source>
</reference>
<dbReference type="EMBL" id="CM011692">
    <property type="protein sequence ID" value="TMS06530.1"/>
    <property type="molecule type" value="Genomic_DNA"/>
</dbReference>
<gene>
    <name evidence="1" type="ORF">E3U43_016289</name>
</gene>
<name>A0ACD3QHB0_LARCR</name>
<organism evidence="1 2">
    <name type="scientific">Larimichthys crocea</name>
    <name type="common">Large yellow croaker</name>
    <name type="synonym">Pseudosciaena crocea</name>
    <dbReference type="NCBI Taxonomy" id="215358"/>
    <lineage>
        <taxon>Eukaryota</taxon>
        <taxon>Metazoa</taxon>
        <taxon>Chordata</taxon>
        <taxon>Craniata</taxon>
        <taxon>Vertebrata</taxon>
        <taxon>Euteleostomi</taxon>
        <taxon>Actinopterygii</taxon>
        <taxon>Neopterygii</taxon>
        <taxon>Teleostei</taxon>
        <taxon>Neoteleostei</taxon>
        <taxon>Acanthomorphata</taxon>
        <taxon>Eupercaria</taxon>
        <taxon>Sciaenidae</taxon>
        <taxon>Larimichthys</taxon>
    </lineage>
</organism>
<accession>A0ACD3QHB0</accession>
<keyword evidence="2" id="KW-1185">Reference proteome</keyword>
<feature type="non-terminal residue" evidence="1">
    <location>
        <position position="1"/>
    </location>
</feature>
<sequence>HPYTHVRTHAHNFNLMKFSTKLYIQRGSTSLNSSMAPVKGWILCAVSLCCFARFGSCRRQADGPLSELFIFNELCALKDESGPCKAIKDRFFFNVDTGHCELFEYGGCGGNANNFETLEECEETCVVSENKNPCHLAEAPGPCRGLVTRYFFDSGSQQCKHFYYGGCFGNANNFKSMAECQAKCQNPEKPTKAPEVQTQAAIKSNVVQPTILTGELTVSEPQVETNKTNPKVPRPTEMCFDPMDRGTCQGSEKRFAYNPMTKRCHAFSYSGCGGNRNNFTNRKDCLTKCMRRRRKVHGQMIRIRKKNLDNILNRSI</sequence>
<comment type="caution">
    <text evidence="1">The sequence shown here is derived from an EMBL/GenBank/DDBJ whole genome shotgun (WGS) entry which is preliminary data.</text>
</comment>
<proteinExistence type="predicted"/>
<dbReference type="Proteomes" id="UP000793456">
    <property type="component" value="Chromosome XIX"/>
</dbReference>
<evidence type="ECO:0000313" key="2">
    <source>
        <dbReference type="Proteomes" id="UP000793456"/>
    </source>
</evidence>
<protein>
    <submittedName>
        <fullName evidence="1">Uncharacterized protein</fullName>
    </submittedName>
</protein>
<evidence type="ECO:0000313" key="1">
    <source>
        <dbReference type="EMBL" id="TMS06530.1"/>
    </source>
</evidence>